<dbReference type="Gene3D" id="3.40.50.300">
    <property type="entry name" value="P-loop containing nucleotide triphosphate hydrolases"/>
    <property type="match status" value="1"/>
</dbReference>
<keyword evidence="2" id="KW-0472">Membrane</keyword>
<dbReference type="PANTHER" id="PTHR39184">
    <property type="match status" value="1"/>
</dbReference>
<dbReference type="InterPro" id="IPR044269">
    <property type="entry name" value="Terminase_large_su_SPP1-like"/>
</dbReference>
<comment type="cofactor">
    <cofactor evidence="1">
        <name>Mn(2+)</name>
        <dbReference type="ChEBI" id="CHEBI:29035"/>
    </cofactor>
    <cofactor evidence="1">
        <name>Mg(2+)</name>
        <dbReference type="ChEBI" id="CHEBI:18420"/>
    </cofactor>
    <text evidence="1">Binds 2 divalent metal cations per subunit. Mn(2+) is preferred over Mg(2+).</text>
</comment>
<dbReference type="Pfam" id="PF04466">
    <property type="entry name" value="Terminase_3"/>
    <property type="match status" value="1"/>
</dbReference>
<feature type="binding site" evidence="1">
    <location>
        <position position="266"/>
    </location>
    <ligand>
        <name>Mn(2+)</name>
        <dbReference type="ChEBI" id="CHEBI:29035"/>
        <label>1</label>
        <note>catalytic; for nuclease activity</note>
    </ligand>
</feature>
<keyword evidence="1" id="KW-0464">Manganese</keyword>
<dbReference type="GO" id="GO:0016887">
    <property type="term" value="F:ATP hydrolysis activity"/>
    <property type="evidence" value="ECO:0007669"/>
    <property type="project" value="InterPro"/>
</dbReference>
<evidence type="ECO:0000313" key="6">
    <source>
        <dbReference type="Proteomes" id="UP000325623"/>
    </source>
</evidence>
<dbReference type="HAMAP" id="MF_04145">
    <property type="entry name" value="TERL_SPP1"/>
    <property type="match status" value="1"/>
</dbReference>
<keyword evidence="6" id="KW-1185">Reference proteome</keyword>
<organism evidence="5 6">
    <name type="scientific">Bacillus phage 000TH010</name>
    <dbReference type="NCBI Taxonomy" id="2601652"/>
    <lineage>
        <taxon>Viruses</taxon>
        <taxon>Duplodnaviria</taxon>
        <taxon>Heunggongvirae</taxon>
        <taxon>Uroviricota</taxon>
        <taxon>Caudoviricetes</taxon>
        <taxon>Trautnerviridae</taxon>
        <taxon>Polsinellivirinae</taxon>
        <taxon>Rivavirus</taxon>
        <taxon>Rivavirus rv000TH010</taxon>
    </lineage>
</organism>
<keyword evidence="1" id="KW-0460">Magnesium</keyword>
<dbReference type="RefSeq" id="YP_010644313.1">
    <property type="nucleotide sequence ID" value="NC_070624.1"/>
</dbReference>
<dbReference type="InterPro" id="IPR006437">
    <property type="entry name" value="Phage_terminase_lsu"/>
</dbReference>
<dbReference type="InterPro" id="IPR052380">
    <property type="entry name" value="Viral_DNA_packaging_terminase"/>
</dbReference>
<dbReference type="InterPro" id="IPR035412">
    <property type="entry name" value="Terminase_L_N"/>
</dbReference>
<keyword evidence="1" id="KW-0479">Metal-binding</keyword>
<dbReference type="GO" id="GO:0019073">
    <property type="term" value="P:viral DNA genome packaging"/>
    <property type="evidence" value="ECO:0007669"/>
    <property type="project" value="UniProtKB-UniRule"/>
</dbReference>
<dbReference type="GO" id="GO:0005524">
    <property type="term" value="F:ATP binding"/>
    <property type="evidence" value="ECO:0007669"/>
    <property type="project" value="UniProtKB-KW"/>
</dbReference>
<feature type="binding site" evidence="1">
    <location>
        <position position="400"/>
    </location>
    <ligand>
        <name>Mn(2+)</name>
        <dbReference type="ChEBI" id="CHEBI:29035"/>
        <label>2</label>
        <note>catalytic; for nuclease activity</note>
    </ligand>
</feature>
<accession>A0A5P8PHT9</accession>
<feature type="domain" description="Phage terminase large subunit N-terminal" evidence="3">
    <location>
        <begin position="28"/>
        <end position="231"/>
    </location>
</feature>
<dbReference type="GO" id="GO:0046872">
    <property type="term" value="F:metal ion binding"/>
    <property type="evidence" value="ECO:0007669"/>
    <property type="project" value="UniProtKB-UniRule"/>
</dbReference>
<dbReference type="PANTHER" id="PTHR39184:SF1">
    <property type="entry name" value="PBSX PHAGE TERMINASE LARGE SUBUNIT"/>
    <property type="match status" value="1"/>
</dbReference>
<name>A0A5P8PHT9_9CAUD</name>
<feature type="domain" description="Phage terminase large subunit C-terminal" evidence="4">
    <location>
        <begin position="266"/>
        <end position="410"/>
    </location>
</feature>
<evidence type="ECO:0000259" key="4">
    <source>
        <dbReference type="Pfam" id="PF17288"/>
    </source>
</evidence>
<evidence type="ECO:0000313" key="5">
    <source>
        <dbReference type="EMBL" id="QFR56215.1"/>
    </source>
</evidence>
<dbReference type="EC" id="3.6.4.-" evidence="1"/>
<dbReference type="GO" id="GO:0051276">
    <property type="term" value="P:chromosome organization"/>
    <property type="evidence" value="ECO:0007669"/>
    <property type="project" value="UniProtKB-UniRule"/>
</dbReference>
<dbReference type="GO" id="GO:0004519">
    <property type="term" value="F:endonuclease activity"/>
    <property type="evidence" value="ECO:0007669"/>
    <property type="project" value="UniProtKB-UniRule"/>
</dbReference>
<dbReference type="GeneID" id="77850537"/>
<keyword evidence="1" id="KW-0547">Nucleotide-binding</keyword>
<evidence type="ECO:0000259" key="3">
    <source>
        <dbReference type="Pfam" id="PF04466"/>
    </source>
</evidence>
<keyword evidence="1" id="KW-0231">Viral genome packaging</keyword>
<sequence>MKKVRLSEKFTPHFLEVWRTVKAAQHLKYVLKGGRGSAKSTHIAMWIILLMMMMPITFLVIRRVYNTVEQSVFEQLKEAIDMLEVGHLWKVSKSPLRLTYIPRGNSIIFRGGDDVQKIKSIKASKFPVAGMWIEELAEFKTEEEVSVIEKSVLRAELPPGCRYIFFYSYNPPKRKQSWVNKVFNSSFLPANTFVDHSTYLQNPFLSKAFIEEAEEVKRRNELKYRHEYLGEALGSGVVPFENLKIEEGIIKDEDVARFDNIRQGLDFGYGPDPLAFVRWHYDKRRNTIYAIDELVDHKVSLKRTADFILKNRYDYARIIADSSEPRSIDTLKLELRIPGIEGAKKGPDSVEFGERWLDELDAIVIDPLRTPNIAREFENIDYQTDKNGDPIPRLEDKDNHTIDATRYAFERDMKKGGVSLW</sequence>
<reference evidence="5 6" key="1">
    <citation type="submission" date="2019-07" db="EMBL/GenBank/DDBJ databases">
        <authorList>
            <person name="Tomko B.E."/>
            <person name="Krukonis G.P."/>
            <person name="Delesalle V.A."/>
        </authorList>
    </citation>
    <scope>NUCLEOTIDE SEQUENCE [LARGE SCALE GENOMIC DNA]</scope>
</reference>
<dbReference type="EMBL" id="MN176219">
    <property type="protein sequence ID" value="QFR56215.1"/>
    <property type="molecule type" value="Genomic_DNA"/>
</dbReference>
<dbReference type="NCBIfam" id="TIGR01547">
    <property type="entry name" value="phage_term_2"/>
    <property type="match status" value="1"/>
</dbReference>
<gene>
    <name evidence="5" type="primary">2</name>
    <name evidence="5" type="ORF">000TH010_2</name>
</gene>
<feature type="short sequence motif" description="Walker A motif" evidence="1">
    <location>
        <begin position="33"/>
        <end position="40"/>
    </location>
</feature>
<evidence type="ECO:0000256" key="2">
    <source>
        <dbReference type="SAM" id="Phobius"/>
    </source>
</evidence>
<keyword evidence="2" id="KW-1133">Transmembrane helix</keyword>
<dbReference type="EC" id="3.1.-.-" evidence="1"/>
<keyword evidence="1" id="KW-0378">Hydrolase</keyword>
<evidence type="ECO:0000256" key="1">
    <source>
        <dbReference type="HAMAP-Rule" id="MF_04145"/>
    </source>
</evidence>
<keyword evidence="1" id="KW-1188">Viral release from host cell</keyword>
<dbReference type="KEGG" id="vg:77850537"/>
<feature type="short sequence motif" description="Walker B motif" evidence="1">
    <location>
        <begin position="130"/>
        <end position="135"/>
    </location>
</feature>
<comment type="domain">
    <text evidence="1">The N-terminus contains an ATPase domain and the C-terminus contains an endonuclease domain.</text>
</comment>
<dbReference type="Proteomes" id="UP000325623">
    <property type="component" value="Segment"/>
</dbReference>
<keyword evidence="1" id="KW-0540">Nuclease</keyword>
<dbReference type="Pfam" id="PF17288">
    <property type="entry name" value="Terminase_3C"/>
    <property type="match status" value="1"/>
</dbReference>
<keyword evidence="1" id="KW-0067">ATP-binding</keyword>
<keyword evidence="2" id="KW-0812">Transmembrane</keyword>
<feature type="active site" description="For ATPase activity" evidence="1">
    <location>
        <position position="135"/>
    </location>
</feature>
<dbReference type="Gene3D" id="3.30.420.280">
    <property type="match status" value="1"/>
</dbReference>
<dbReference type="InterPro" id="IPR027417">
    <property type="entry name" value="P-loop_NTPase"/>
</dbReference>
<dbReference type="InterPro" id="IPR035413">
    <property type="entry name" value="Terminase_L_C"/>
</dbReference>
<feature type="binding site" evidence="1">
    <location>
        <position position="403"/>
    </location>
    <ligand>
        <name>Mn(2+)</name>
        <dbReference type="ChEBI" id="CHEBI:29035"/>
        <label>2</label>
        <note>catalytic; for nuclease activity</note>
    </ligand>
</feature>
<comment type="function">
    <text evidence="1">The terminase large subunit acts as an ATP driven molecular motor necessary for viral DNA translocation into empty capsids and as an endonuclease that cuts the viral genome to initiate and to end a packaging reaction. The terminase lies at a unique vertex of the procapsid and is composed of two subunits, a small terminase subunit involved in viral DNA recognition (packaging sequence), and a large terminase subunit possessing endonucleolytic and ATPase activities. Both terminase subunits heterooligomerize and are docked on the portal protein to form the packaging machine. The terminase large subunit exhibits endonuclease activity and cleaves the viral genome concatemer once the capsid is full (headful packaging). Once the capsid is packaged with the DNA, the terminase complex is substituted by the adapter and the stopper protein that form the connector.</text>
</comment>
<comment type="subunit">
    <text evidence="1">Monomer. Interacts with the terminase small subunit; the active complex is probably heterooligomeric. Interacts with the portal protein.</text>
</comment>
<keyword evidence="1" id="KW-0255">Endonuclease</keyword>
<protein>
    <recommendedName>
        <fullName evidence="1">Terminase, large subunit</fullName>
    </recommendedName>
    <alternativeName>
        <fullName evidence="1">DNA-packaging protein</fullName>
    </alternativeName>
    <domain>
        <recommendedName>
            <fullName evidence="1">Endonuclease</fullName>
            <ecNumber evidence="1">3.1.-.-</ecNumber>
        </recommendedName>
    </domain>
    <domain>
        <recommendedName>
            <fullName evidence="1">ATPase</fullName>
            <ecNumber evidence="1">3.6.4.-</ecNumber>
        </recommendedName>
    </domain>
</protein>
<dbReference type="GO" id="GO:0098009">
    <property type="term" value="C:viral terminase, large subunit"/>
    <property type="evidence" value="ECO:0007669"/>
    <property type="project" value="UniProtKB-UniRule"/>
</dbReference>
<feature type="transmembrane region" description="Helical" evidence="2">
    <location>
        <begin position="43"/>
        <end position="61"/>
    </location>
</feature>
<feature type="binding site" evidence="1">
    <location>
        <position position="266"/>
    </location>
    <ligand>
        <name>Mn(2+)</name>
        <dbReference type="ChEBI" id="CHEBI:29035"/>
        <label>2</label>
        <note>catalytic; for nuclease activity</note>
    </ligand>
</feature>
<proteinExistence type="inferred from homology"/>
<feature type="binding site" evidence="1">
    <location>
        <position position="321"/>
    </location>
    <ligand>
        <name>Mn(2+)</name>
        <dbReference type="ChEBI" id="CHEBI:29035"/>
        <label>1</label>
        <note>catalytic; for nuclease activity</note>
    </ligand>
</feature>